<evidence type="ECO:0000256" key="5">
    <source>
        <dbReference type="SAM" id="MobiDB-lite"/>
    </source>
</evidence>
<dbReference type="InterPro" id="IPR011701">
    <property type="entry name" value="MFS"/>
</dbReference>
<keyword evidence="3 6" id="KW-1133">Transmembrane helix</keyword>
<dbReference type="GO" id="GO:1990961">
    <property type="term" value="P:xenobiotic detoxification by transmembrane export across the plasma membrane"/>
    <property type="evidence" value="ECO:0007669"/>
    <property type="project" value="TreeGrafter"/>
</dbReference>
<gene>
    <name evidence="7" type="ORF">AB675_11260</name>
</gene>
<feature type="transmembrane region" description="Helical" evidence="6">
    <location>
        <begin position="271"/>
        <end position="292"/>
    </location>
</feature>
<dbReference type="STRING" id="1664694.A0A0N1H4C3"/>
<name>A0A0N1H4C3_9EURO</name>
<feature type="transmembrane region" description="Helical" evidence="6">
    <location>
        <begin position="385"/>
        <end position="404"/>
    </location>
</feature>
<evidence type="ECO:0000256" key="1">
    <source>
        <dbReference type="ARBA" id="ARBA00004141"/>
    </source>
</evidence>
<dbReference type="RefSeq" id="XP_018000033.1">
    <property type="nucleotide sequence ID" value="XM_018140090.1"/>
</dbReference>
<evidence type="ECO:0000256" key="3">
    <source>
        <dbReference type="ARBA" id="ARBA00022989"/>
    </source>
</evidence>
<dbReference type="GO" id="GO:0005886">
    <property type="term" value="C:plasma membrane"/>
    <property type="evidence" value="ECO:0007669"/>
    <property type="project" value="TreeGrafter"/>
</dbReference>
<dbReference type="Gene3D" id="1.20.1250.20">
    <property type="entry name" value="MFS general substrate transporter like domains"/>
    <property type="match status" value="1"/>
</dbReference>
<keyword evidence="8" id="KW-1185">Reference proteome</keyword>
<keyword evidence="4 6" id="KW-0472">Membrane</keyword>
<protein>
    <submittedName>
        <fullName evidence="7">Transporter mfs1</fullName>
    </submittedName>
</protein>
<proteinExistence type="predicted"/>
<evidence type="ECO:0000256" key="6">
    <source>
        <dbReference type="SAM" id="Phobius"/>
    </source>
</evidence>
<reference evidence="7 8" key="1">
    <citation type="submission" date="2015-06" db="EMBL/GenBank/DDBJ databases">
        <title>Draft genome of the ant-associated black yeast Phialophora attae CBS 131958.</title>
        <authorList>
            <person name="Moreno L.F."/>
            <person name="Stielow B.J."/>
            <person name="de Hoog S."/>
            <person name="Vicente V.A."/>
            <person name="Weiss V.A."/>
            <person name="de Vries M."/>
            <person name="Cruz L.M."/>
            <person name="Souza E.M."/>
        </authorList>
    </citation>
    <scope>NUCLEOTIDE SEQUENCE [LARGE SCALE GENOMIC DNA]</scope>
    <source>
        <strain evidence="7 8">CBS 131958</strain>
    </source>
</reference>
<dbReference type="AlphaFoldDB" id="A0A0N1H4C3"/>
<feature type="compositionally biased region" description="Basic and acidic residues" evidence="5">
    <location>
        <begin position="50"/>
        <end position="61"/>
    </location>
</feature>
<dbReference type="GO" id="GO:0015244">
    <property type="term" value="F:fluconazole transmembrane transporter activity"/>
    <property type="evidence" value="ECO:0007669"/>
    <property type="project" value="TreeGrafter"/>
</dbReference>
<feature type="region of interest" description="Disordered" evidence="5">
    <location>
        <begin position="50"/>
        <end position="71"/>
    </location>
</feature>
<feature type="transmembrane region" description="Helical" evidence="6">
    <location>
        <begin position="424"/>
        <end position="443"/>
    </location>
</feature>
<dbReference type="EMBL" id="LFJN01000013">
    <property type="protein sequence ID" value="KPI40070.1"/>
    <property type="molecule type" value="Genomic_DNA"/>
</dbReference>
<dbReference type="PANTHER" id="PTHR23502">
    <property type="entry name" value="MAJOR FACILITATOR SUPERFAMILY"/>
    <property type="match status" value="1"/>
</dbReference>
<feature type="transmembrane region" description="Helical" evidence="6">
    <location>
        <begin position="312"/>
        <end position="332"/>
    </location>
</feature>
<dbReference type="CDD" id="cd17323">
    <property type="entry name" value="MFS_Tpo1_MDR_like"/>
    <property type="match status" value="1"/>
</dbReference>
<dbReference type="VEuPathDB" id="FungiDB:AB675_11260"/>
<feature type="transmembrane region" description="Helical" evidence="6">
    <location>
        <begin position="561"/>
        <end position="579"/>
    </location>
</feature>
<dbReference type="SUPFAM" id="SSF103473">
    <property type="entry name" value="MFS general substrate transporter"/>
    <property type="match status" value="1"/>
</dbReference>
<dbReference type="Pfam" id="PF07690">
    <property type="entry name" value="MFS_1"/>
    <property type="match status" value="1"/>
</dbReference>
<dbReference type="Proteomes" id="UP000038010">
    <property type="component" value="Unassembled WGS sequence"/>
</dbReference>
<accession>A0A0N1H4C3</accession>
<dbReference type="PANTHER" id="PTHR23502:SF23">
    <property type="entry name" value="FLUCONAZOLE RESISTANCE PROTEIN 1"/>
    <property type="match status" value="1"/>
</dbReference>
<evidence type="ECO:0000256" key="2">
    <source>
        <dbReference type="ARBA" id="ARBA00022692"/>
    </source>
</evidence>
<keyword evidence="2 6" id="KW-0812">Transmembrane</keyword>
<feature type="transmembrane region" description="Helical" evidence="6">
    <location>
        <begin position="182"/>
        <end position="205"/>
    </location>
</feature>
<feature type="transmembrane region" description="Helical" evidence="6">
    <location>
        <begin position="217"/>
        <end position="234"/>
    </location>
</feature>
<comment type="subcellular location">
    <subcellularLocation>
        <location evidence="1">Membrane</location>
        <topology evidence="1">Multi-pass membrane protein</topology>
    </subcellularLocation>
</comment>
<feature type="transmembrane region" description="Helical" evidence="6">
    <location>
        <begin position="464"/>
        <end position="485"/>
    </location>
</feature>
<evidence type="ECO:0000256" key="4">
    <source>
        <dbReference type="ARBA" id="ARBA00023136"/>
    </source>
</evidence>
<dbReference type="GeneID" id="28731970"/>
<dbReference type="OrthoDB" id="3357846at2759"/>
<feature type="transmembrane region" description="Helical" evidence="6">
    <location>
        <begin position="149"/>
        <end position="170"/>
    </location>
</feature>
<comment type="caution">
    <text evidence="7">The sequence shown here is derived from an EMBL/GenBank/DDBJ whole genome shotgun (WGS) entry which is preliminary data.</text>
</comment>
<feature type="transmembrane region" description="Helical" evidence="6">
    <location>
        <begin position="491"/>
        <end position="516"/>
    </location>
</feature>
<sequence>MPVPDIIRDAPLGSLLRVLTRNRIFQYIEEKSDFKLPEEYLHILDTSEKTPNHDAIRRRQSESSQNTPDQTFEAEVDLEQARRVITSSSIRSTPYTSEALQVDLMLRSQRTKSVSIIPTRTSDGVILVDWYRTDDPENPKNWSSLKKSAVVFMLCFYTWTVYLAGPIWAASAESGLTDRFHVSPVAASLGLSLYVLAYGIGDLLFSPITEIPIVGRNPVYYLTFIVFWVLSFGPPVVDSFGGLLALRFWLGFFGSPALANGGATMGDMFSVIYIPYGLCWWVFSAWCGPAFGPLIGGFAAMAKGWTWPMWEVVWIASPVLVLLLLFMPETSADKILLHRARRLRKLTGDPRLQSQGEINQRNLSGRQILFSALIRPVEITFKDPSIFFVNLYTGYFYGVFYTFFEVFPLVFPPLYGFNLGETGLAFMSCLIGVCVAILAYFAYLHFYMVPDNLKNGFREQEHRLVPAMIGSLLLPIGLFLFAWTAKPSIHWVAPLTGVAIFCCGHFWTMQSLFIYIPFSYPQYAASLFASNSIWRSATAGASVVFARPLFLNLGIARGVSLLGGLSVMGIIGTTAIYVWGKQLRARSKFAVG</sequence>
<evidence type="ECO:0000313" key="7">
    <source>
        <dbReference type="EMBL" id="KPI40070.1"/>
    </source>
</evidence>
<organism evidence="7 8">
    <name type="scientific">Cyphellophora attinorum</name>
    <dbReference type="NCBI Taxonomy" id="1664694"/>
    <lineage>
        <taxon>Eukaryota</taxon>
        <taxon>Fungi</taxon>
        <taxon>Dikarya</taxon>
        <taxon>Ascomycota</taxon>
        <taxon>Pezizomycotina</taxon>
        <taxon>Eurotiomycetes</taxon>
        <taxon>Chaetothyriomycetidae</taxon>
        <taxon>Chaetothyriales</taxon>
        <taxon>Cyphellophoraceae</taxon>
        <taxon>Cyphellophora</taxon>
    </lineage>
</organism>
<dbReference type="InterPro" id="IPR036259">
    <property type="entry name" value="MFS_trans_sf"/>
</dbReference>
<evidence type="ECO:0000313" key="8">
    <source>
        <dbReference type="Proteomes" id="UP000038010"/>
    </source>
</evidence>